<evidence type="ECO:0000313" key="2">
    <source>
        <dbReference type="EMBL" id="URL57137.1"/>
    </source>
</evidence>
<dbReference type="Pfam" id="PF17164">
    <property type="entry name" value="DUF5122"/>
    <property type="match status" value="2"/>
</dbReference>
<feature type="compositionally biased region" description="Basic and acidic residues" evidence="1">
    <location>
        <begin position="1"/>
        <end position="16"/>
    </location>
</feature>
<accession>A0ABY4SWQ2</accession>
<proteinExistence type="predicted"/>
<evidence type="ECO:0000256" key="1">
    <source>
        <dbReference type="SAM" id="MobiDB-lite"/>
    </source>
</evidence>
<gene>
    <name evidence="2" type="ORF">IM816_10770</name>
</gene>
<evidence type="ECO:0008006" key="4">
    <source>
        <dbReference type="Google" id="ProtNLM"/>
    </source>
</evidence>
<name>A0ABY4SWQ2_9GAMM</name>
<keyword evidence="3" id="KW-1185">Reference proteome</keyword>
<organism evidence="2 3">
    <name type="scientific">Luteibacter flocculans</name>
    <dbReference type="NCBI Taxonomy" id="2780091"/>
    <lineage>
        <taxon>Bacteria</taxon>
        <taxon>Pseudomonadati</taxon>
        <taxon>Pseudomonadota</taxon>
        <taxon>Gammaproteobacteria</taxon>
        <taxon>Lysobacterales</taxon>
        <taxon>Rhodanobacteraceae</taxon>
        <taxon>Luteibacter</taxon>
    </lineage>
</organism>
<dbReference type="Gene3D" id="2.80.10.50">
    <property type="match status" value="2"/>
</dbReference>
<dbReference type="EMBL" id="CP063231">
    <property type="protein sequence ID" value="URL57137.1"/>
    <property type="molecule type" value="Genomic_DNA"/>
</dbReference>
<dbReference type="NCBIfam" id="TIGR02608">
    <property type="entry name" value="delta_60_rpt"/>
    <property type="match status" value="4"/>
</dbReference>
<dbReference type="InterPro" id="IPR013431">
    <property type="entry name" value="Delta_60_rpt"/>
</dbReference>
<reference evidence="2" key="1">
    <citation type="submission" date="2020-10" db="EMBL/GenBank/DDBJ databases">
        <title>Whole-genome sequence of Luteibacter sp. EIF3.</title>
        <authorList>
            <person name="Friedrich I."/>
            <person name="Hertel R."/>
            <person name="Daniel R."/>
        </authorList>
    </citation>
    <scope>NUCLEOTIDE SEQUENCE</scope>
    <source>
        <strain evidence="2">EIF3</strain>
    </source>
</reference>
<protein>
    <recommendedName>
        <fullName evidence="4">Delta-60 repeat protein</fullName>
    </recommendedName>
</protein>
<sequence>MNESKNDKSKKVRPGDIDLSFDNDGRMTFPGDGIGLPTSDEKIWVFGEKRTEQAVTVARFMSDGSEDKDFTPGSVTPPYRGGNNLYKAAEQPNGRIILYGTLHPESNPSFPYAMCIDAQGRLDTSFGMMGMKQIQFDPGRPNSGKRYEDSVIQPDGKLVVLASGMLETNVAYRVIRLNETNGSEDAGFGTTGVVYDLPEDVVFEKIAILKNNRLLLSGHSIRGIQEYTVLTRLMADGKLDPDFGDNGTVRLDYVFQDLTGSAEFGGIAFFNVDDSMVVGGRFTIRSESIGGWIMKLTPSGIPDRGFNEGKPLFVDVPVSALGTQDDKAILQGYRNSSGVSSMYLGRVNSEGALDETFGEDGIVRAPSYVLATNDLWKRHYVVVRGQDKKTLFVSSVVDDGLEVLTQLVRFLLTEELQP</sequence>
<dbReference type="Proteomes" id="UP001056681">
    <property type="component" value="Chromosome"/>
</dbReference>
<feature type="region of interest" description="Disordered" evidence="1">
    <location>
        <begin position="1"/>
        <end position="24"/>
    </location>
</feature>
<evidence type="ECO:0000313" key="3">
    <source>
        <dbReference type="Proteomes" id="UP001056681"/>
    </source>
</evidence>
<dbReference type="RefSeq" id="WP_250338082.1">
    <property type="nucleotide sequence ID" value="NZ_CP063231.1"/>
</dbReference>